<dbReference type="EMBL" id="JAENRR010000119">
    <property type="protein sequence ID" value="MBK3519997.1"/>
    <property type="molecule type" value="Genomic_DNA"/>
</dbReference>
<evidence type="ECO:0008006" key="3">
    <source>
        <dbReference type="Google" id="ProtNLM"/>
    </source>
</evidence>
<accession>A0ABS1HR16</accession>
<evidence type="ECO:0000313" key="2">
    <source>
        <dbReference type="Proteomes" id="UP000605676"/>
    </source>
</evidence>
<proteinExistence type="predicted"/>
<sequence>MYRYYKIFITLLTVTLLINGCKFDEAVEPVVDNNRIKLISSYENEMPQYKIEFFYENQRITSTMEYRYNDNAWHEDEHTIIEYDGNLITISTEHVIDGLWNNKNQVQLLMNKDTIKQSTIFNWQDNHWSKEAYYTYTYRNNKFIDEVYWRLTNDSYVRDHKTMCFYKNGLIFEIRDYEIEQMILWVCNRVLSINKLSQNHLELVESIKNDDGEWIQVNACQLIYSNGKLRQFIEQTDAINFSYNENGNLSQQIEDDGYITTYSYETGKGNASILAINPFNDVLKWPQIKSTKKAIP</sequence>
<dbReference type="Proteomes" id="UP000605676">
    <property type="component" value="Unassembled WGS sequence"/>
</dbReference>
<evidence type="ECO:0000313" key="1">
    <source>
        <dbReference type="EMBL" id="MBK3519997.1"/>
    </source>
</evidence>
<gene>
    <name evidence="1" type="ORF">JIV24_21880</name>
</gene>
<dbReference type="RefSeq" id="WP_200467214.1">
    <property type="nucleotide sequence ID" value="NZ_JAENRR010000119.1"/>
</dbReference>
<comment type="caution">
    <text evidence="1">The sequence shown here is derived from an EMBL/GenBank/DDBJ whole genome shotgun (WGS) entry which is preliminary data.</text>
</comment>
<protein>
    <recommendedName>
        <fullName evidence="3">DUF4595 domain-containing protein</fullName>
    </recommendedName>
</protein>
<reference evidence="1 2" key="1">
    <citation type="submission" date="2021-01" db="EMBL/GenBank/DDBJ databases">
        <title>Carboxyliciviraga sp.nov., isolated from coastal sediments.</title>
        <authorList>
            <person name="Lu D."/>
            <person name="Zhang T."/>
        </authorList>
    </citation>
    <scope>NUCLEOTIDE SEQUENCE [LARGE SCALE GENOMIC DNA]</scope>
    <source>
        <strain evidence="1 2">N1Y132</strain>
    </source>
</reference>
<organism evidence="1 2">
    <name type="scientific">Carboxylicivirga marina</name>
    <dbReference type="NCBI Taxonomy" id="2800988"/>
    <lineage>
        <taxon>Bacteria</taxon>
        <taxon>Pseudomonadati</taxon>
        <taxon>Bacteroidota</taxon>
        <taxon>Bacteroidia</taxon>
        <taxon>Marinilabiliales</taxon>
        <taxon>Marinilabiliaceae</taxon>
        <taxon>Carboxylicivirga</taxon>
    </lineage>
</organism>
<keyword evidence="2" id="KW-1185">Reference proteome</keyword>
<name>A0ABS1HR16_9BACT</name>